<feature type="coiled-coil region" evidence="1">
    <location>
        <begin position="138"/>
        <end position="165"/>
    </location>
</feature>
<organism evidence="3 4">
    <name type="scientific">Domibacillus antri</name>
    <dbReference type="NCBI Taxonomy" id="1714264"/>
    <lineage>
        <taxon>Bacteria</taxon>
        <taxon>Bacillati</taxon>
        <taxon>Bacillota</taxon>
        <taxon>Bacilli</taxon>
        <taxon>Bacillales</taxon>
        <taxon>Bacillaceae</taxon>
        <taxon>Domibacillus</taxon>
    </lineage>
</organism>
<evidence type="ECO:0000313" key="3">
    <source>
        <dbReference type="EMBL" id="OLN24034.1"/>
    </source>
</evidence>
<dbReference type="AlphaFoldDB" id="A0A1Q8Q9K9"/>
<feature type="domain" description="DUF8042" evidence="2">
    <location>
        <begin position="82"/>
        <end position="190"/>
    </location>
</feature>
<dbReference type="Proteomes" id="UP000185568">
    <property type="component" value="Unassembled WGS sequence"/>
</dbReference>
<name>A0A1Q8Q9K9_9BACI</name>
<proteinExistence type="predicted"/>
<keyword evidence="4" id="KW-1185">Reference proteome</keyword>
<comment type="caution">
    <text evidence="3">The sequence shown here is derived from an EMBL/GenBank/DDBJ whole genome shotgun (WGS) entry which is preliminary data.</text>
</comment>
<accession>A0A1Q8Q9K9</accession>
<evidence type="ECO:0000256" key="1">
    <source>
        <dbReference type="SAM" id="Coils"/>
    </source>
</evidence>
<reference evidence="3 4" key="1">
    <citation type="submission" date="2016-12" db="EMBL/GenBank/DDBJ databases">
        <title>Domibacillus antri genome sequencing.</title>
        <authorList>
            <person name="Verma A."/>
            <person name="Krishnamurthi S."/>
        </authorList>
    </citation>
    <scope>NUCLEOTIDE SEQUENCE [LARGE SCALE GENOMIC DNA]</scope>
    <source>
        <strain evidence="3 4">XD80</strain>
    </source>
</reference>
<dbReference type="STRING" id="1714264.BTO30_01040"/>
<dbReference type="Pfam" id="PF26154">
    <property type="entry name" value="DUF8042"/>
    <property type="match status" value="1"/>
</dbReference>
<protein>
    <recommendedName>
        <fullName evidence="2">DUF8042 domain-containing protein</fullName>
    </recommendedName>
</protein>
<evidence type="ECO:0000259" key="2">
    <source>
        <dbReference type="Pfam" id="PF26154"/>
    </source>
</evidence>
<dbReference type="RefSeq" id="WP_075396852.1">
    <property type="nucleotide sequence ID" value="NZ_MSDU01000003.1"/>
</dbReference>
<sequence>MEFIFQEQVIQFDQDPTVEQIIEQINTWLNNSYYFSHLIVDGVNVYEEPEQYLTENLGSIDKLEIVARTAKEFTNEILLSAENYLQGAIPELTKLSDGFYNNPASDTWDDFGDMLEGMQWLNQIIVSIDQLPKQPQNWDEYLKLAATLEVELKNLEEAMENSDNVLIGDIIQYEMAPLYEAFEKEIQTTIDTEGSRHDVN</sequence>
<dbReference type="OrthoDB" id="1683192at2"/>
<dbReference type="EMBL" id="MSDU01000003">
    <property type="protein sequence ID" value="OLN24034.1"/>
    <property type="molecule type" value="Genomic_DNA"/>
</dbReference>
<keyword evidence="1" id="KW-0175">Coiled coil</keyword>
<dbReference type="InterPro" id="IPR058355">
    <property type="entry name" value="DUF8042"/>
</dbReference>
<gene>
    <name evidence="3" type="ORF">BTO30_01040</name>
</gene>
<evidence type="ECO:0000313" key="4">
    <source>
        <dbReference type="Proteomes" id="UP000185568"/>
    </source>
</evidence>